<dbReference type="GO" id="GO:0005634">
    <property type="term" value="C:nucleus"/>
    <property type="evidence" value="ECO:0007669"/>
    <property type="project" value="UniProtKB-SubCell"/>
</dbReference>
<feature type="region of interest" description="Disordered" evidence="7">
    <location>
        <begin position="1413"/>
        <end position="1522"/>
    </location>
</feature>
<dbReference type="SUPFAM" id="SSF48371">
    <property type="entry name" value="ARM repeat"/>
    <property type="match status" value="1"/>
</dbReference>
<feature type="region of interest" description="Disordered" evidence="7">
    <location>
        <begin position="1"/>
        <end position="31"/>
    </location>
</feature>
<dbReference type="Proteomes" id="UP000800035">
    <property type="component" value="Unassembled WGS sequence"/>
</dbReference>
<evidence type="ECO:0000313" key="9">
    <source>
        <dbReference type="EMBL" id="KAF1956993.1"/>
    </source>
</evidence>
<feature type="compositionally biased region" description="Polar residues" evidence="7">
    <location>
        <begin position="1663"/>
        <end position="1684"/>
    </location>
</feature>
<dbReference type="OrthoDB" id="5399929at2759"/>
<dbReference type="PANTHER" id="PTHR22928">
    <property type="entry name" value="TELOMERE-ASSOCIATED PROTEIN RIF1"/>
    <property type="match status" value="1"/>
</dbReference>
<dbReference type="InterPro" id="IPR022031">
    <property type="entry name" value="Rif1_N"/>
</dbReference>
<keyword evidence="6" id="KW-0131">Cell cycle</keyword>
<keyword evidence="4" id="KW-0779">Telomere</keyword>
<dbReference type="Pfam" id="PF12231">
    <property type="entry name" value="Rif1_N"/>
    <property type="match status" value="1"/>
</dbReference>
<accession>A0A6A5TVQ4</accession>
<organism evidence="9 10">
    <name type="scientific">Byssothecium circinans</name>
    <dbReference type="NCBI Taxonomy" id="147558"/>
    <lineage>
        <taxon>Eukaryota</taxon>
        <taxon>Fungi</taxon>
        <taxon>Dikarya</taxon>
        <taxon>Ascomycota</taxon>
        <taxon>Pezizomycotina</taxon>
        <taxon>Dothideomycetes</taxon>
        <taxon>Pleosporomycetidae</taxon>
        <taxon>Pleosporales</taxon>
        <taxon>Massarineae</taxon>
        <taxon>Massarinaceae</taxon>
        <taxon>Byssothecium</taxon>
    </lineage>
</organism>
<feature type="compositionally biased region" description="Polar residues" evidence="7">
    <location>
        <begin position="1292"/>
        <end position="1301"/>
    </location>
</feature>
<comment type="subcellular location">
    <subcellularLocation>
        <location evidence="2">Chromosome</location>
        <location evidence="2">Telomere</location>
    </subcellularLocation>
    <subcellularLocation>
        <location evidence="1">Nucleus</location>
    </subcellularLocation>
</comment>
<evidence type="ECO:0000256" key="1">
    <source>
        <dbReference type="ARBA" id="ARBA00004123"/>
    </source>
</evidence>
<evidence type="ECO:0000256" key="3">
    <source>
        <dbReference type="ARBA" id="ARBA00022454"/>
    </source>
</evidence>
<feature type="region of interest" description="Disordered" evidence="7">
    <location>
        <begin position="1292"/>
        <end position="1371"/>
    </location>
</feature>
<evidence type="ECO:0000256" key="7">
    <source>
        <dbReference type="SAM" id="MobiDB-lite"/>
    </source>
</evidence>
<evidence type="ECO:0000256" key="2">
    <source>
        <dbReference type="ARBA" id="ARBA00004574"/>
    </source>
</evidence>
<evidence type="ECO:0000259" key="8">
    <source>
        <dbReference type="Pfam" id="PF12231"/>
    </source>
</evidence>
<keyword evidence="3" id="KW-0158">Chromosome</keyword>
<reference evidence="9" key="1">
    <citation type="journal article" date="2020" name="Stud. Mycol.">
        <title>101 Dothideomycetes genomes: a test case for predicting lifestyles and emergence of pathogens.</title>
        <authorList>
            <person name="Haridas S."/>
            <person name="Albert R."/>
            <person name="Binder M."/>
            <person name="Bloem J."/>
            <person name="Labutti K."/>
            <person name="Salamov A."/>
            <person name="Andreopoulos B."/>
            <person name="Baker S."/>
            <person name="Barry K."/>
            <person name="Bills G."/>
            <person name="Bluhm B."/>
            <person name="Cannon C."/>
            <person name="Castanera R."/>
            <person name="Culley D."/>
            <person name="Daum C."/>
            <person name="Ezra D."/>
            <person name="Gonzalez J."/>
            <person name="Henrissat B."/>
            <person name="Kuo A."/>
            <person name="Liang C."/>
            <person name="Lipzen A."/>
            <person name="Lutzoni F."/>
            <person name="Magnuson J."/>
            <person name="Mondo S."/>
            <person name="Nolan M."/>
            <person name="Ohm R."/>
            <person name="Pangilinan J."/>
            <person name="Park H.-J."/>
            <person name="Ramirez L."/>
            <person name="Alfaro M."/>
            <person name="Sun H."/>
            <person name="Tritt A."/>
            <person name="Yoshinaga Y."/>
            <person name="Zwiers L.-H."/>
            <person name="Turgeon B."/>
            <person name="Goodwin S."/>
            <person name="Spatafora J."/>
            <person name="Crous P."/>
            <person name="Grigoriev I."/>
        </authorList>
    </citation>
    <scope>NUCLEOTIDE SEQUENCE</scope>
    <source>
        <strain evidence="9">CBS 675.92</strain>
    </source>
</reference>
<dbReference type="GO" id="GO:0000723">
    <property type="term" value="P:telomere maintenance"/>
    <property type="evidence" value="ECO:0007669"/>
    <property type="project" value="TreeGrafter"/>
</dbReference>
<feature type="compositionally biased region" description="Low complexity" evidence="7">
    <location>
        <begin position="91"/>
        <end position="104"/>
    </location>
</feature>
<evidence type="ECO:0000256" key="5">
    <source>
        <dbReference type="ARBA" id="ARBA00023242"/>
    </source>
</evidence>
<evidence type="ECO:0000256" key="6">
    <source>
        <dbReference type="ARBA" id="ARBA00023306"/>
    </source>
</evidence>
<dbReference type="InterPro" id="IPR016024">
    <property type="entry name" value="ARM-type_fold"/>
</dbReference>
<feature type="compositionally biased region" description="Polar residues" evidence="7">
    <location>
        <begin position="1598"/>
        <end position="1616"/>
    </location>
</feature>
<feature type="compositionally biased region" description="Low complexity" evidence="7">
    <location>
        <begin position="1143"/>
        <end position="1154"/>
    </location>
</feature>
<gene>
    <name evidence="9" type="ORF">CC80DRAFT_411578</name>
</gene>
<dbReference type="EMBL" id="ML976990">
    <property type="protein sequence ID" value="KAF1956993.1"/>
    <property type="molecule type" value="Genomic_DNA"/>
</dbReference>
<name>A0A6A5TVQ4_9PLEO</name>
<sequence>MVSKFQSLCVRPPTPPPSKDFDAGNANEDADDLLDFLNDPFATNPTVSTLIAAKTLLNTPQTSPSSDSAVPSSAASRKKRVNFDSVPCAIPSSSFPQQNSTSSPLRPLPQTRVSRPLKSILKPMDAASTPPPADENAPAHKFKSFAEMLESIMKQLASQTRGSRFDAYHALHRTMQAYDKIPDMQALLDKMTLLTQFIQRDAQAVGINGSGLDSQLVGQSLKLLMALVRIPELRSAMSDDFCIFILERIILVASDKEMPKTIVNTHLAMLMQQTFRPKTITTARVERILDFLDSIHDRVSGKSVLAYRIRIYRKLIQQKPEVMAKHTERWFKHTVQALLSPQKDTNQGALDTAITAARAFGADRQVIKAVLTVLNQQKKAGDTIATIVTKELEKMLRGDNAILVPQIWSAVTALLTDSLNANFFPALSDWLKLFHECLNAPDDAVKTHANVAFGFLVHAININEQTGAKWTKICIALPRYQLQHPQRGPWKSSERDAATSAYLCLLYYSLNPLASHKQLDRYWTEFVVDFWSPPESTLSPAHAIAACRVVSALLNGSRRPWDAQRALDLRPQAMIQREELPLLDPRWVRKSLAAILGFVETLLDATPWTLDDSKDEPAQTMWMSLLQSLNVASSQEVMASSESKDAMAHIVNTLRRIWDTHATQLALSQQKEDDWANKFCYLLETTLEKLGAFTIAEKCLARNPQDEIEVVSTPSRSRQQGSRTSPLLFFVNLLVSQSEGRLADAVRLRAIRLLVDPCFKSQNTRLARLEMILDCARIGTCSETPVAAAFLDMIASLAKDCIQEKLDANGHGSRQLGREYEMCVEILALGAPGFLKKSTSQELLTCFTDMVRGEASEGAVVLAVIEKVSERILVRIPEADKRTGLPFLNILFKNLPKMITRRTVEQARQELWPSSSNPGRSVDFDPYKYFYTSVITIGNAAYLELSADDADEVRGLLTALANSIRLCSVAMLAVYLRKVQETICLWVQDVEKRMQVKEQPLKDLHTNVLNLWKDVCAALERLPNKNSQTLAHLEPLITAGFTSRRRGIVERTIATWNATFGKQDTLQYPAQLEQTLRRQRTTAHLSLPSLEIGKVDNDDPVVFYDSDDSFEAPLRKLKSPHVKESPFRITKSARKSRSPAVPSSISRRTSTRSTPKVRLRHDNSQIQFQRIASSPSNPFVQKSQLLTERQQEMFERQGAKNNLYADIGSASSPVRPQTATSIQSPLEIHSDALSGDELPVENVRTPLSRIPPVGPMDVYVGSSPTPHARSRTQEVVSDRTSVATPTAIRTVQLGNDNSELGSSPPRFEKDTHGTALKGNGISEGLVTDSFDYGQPNESFPFSFDEGTTIDENALPERSDSNMPDADISSPDVEASNLLSSTIDLQLSAQINADMRAHNEEEGIKQLGEGLKETREVVPPSAAHPPSQQADSTGNDVQVDETQVVTPTQANFPASKADGSSTSRIGDSFSSQAADAENSQVRTTRRSSRNSVVPSPVPSIKRGRPRKVKDEAFRAPVPSSTGKDELLDNIVVASPRVVQVAAKKTRKSLPASLQSEVMVPETIRKRGITRSASLLSQVETHSEDVVQDTPALKRVRRNINQDVSSAKATPSKNSQAKRLSHVRVTPKGPHPAPSSSMVEKEGPGATAAQNVPSVGEQKEEVAQQLPNSTMASEGSQNQTQSQQPSGEVATPSRSFVDRVILTPRSIINQLKSLKDALFRSSPQLVLDRREEREIDDTLFFIRREIHAAGQRSEEGKDE</sequence>
<proteinExistence type="predicted"/>
<protein>
    <recommendedName>
        <fullName evidence="8">Telomere-associated protein Rif1 N-terminal domain-containing protein</fullName>
    </recommendedName>
</protein>
<dbReference type="GO" id="GO:0140445">
    <property type="term" value="C:chromosome, telomeric repeat region"/>
    <property type="evidence" value="ECO:0007669"/>
    <property type="project" value="TreeGrafter"/>
</dbReference>
<keyword evidence="10" id="KW-1185">Reference proteome</keyword>
<feature type="region of interest" description="Disordered" evidence="7">
    <location>
        <begin position="89"/>
        <end position="112"/>
    </location>
</feature>
<dbReference type="PANTHER" id="PTHR22928:SF3">
    <property type="entry name" value="TELOMERE-ASSOCIATED PROTEIN RIF1"/>
    <property type="match status" value="1"/>
</dbReference>
<feature type="domain" description="Telomere-associated protein Rif1 N-terminal" evidence="8">
    <location>
        <begin position="156"/>
        <end position="527"/>
    </location>
</feature>
<evidence type="ECO:0000313" key="10">
    <source>
        <dbReference type="Proteomes" id="UP000800035"/>
    </source>
</evidence>
<evidence type="ECO:0000256" key="4">
    <source>
        <dbReference type="ARBA" id="ARBA00022895"/>
    </source>
</evidence>
<feature type="region of interest" description="Disordered" evidence="7">
    <location>
        <begin position="1598"/>
        <end position="1690"/>
    </location>
</feature>
<feature type="region of interest" description="Disordered" evidence="7">
    <location>
        <begin position="1121"/>
        <end position="1158"/>
    </location>
</feature>
<keyword evidence="5" id="KW-0539">Nucleus</keyword>
<feature type="compositionally biased region" description="Low complexity" evidence="7">
    <location>
        <begin position="1418"/>
        <end position="1429"/>
    </location>
</feature>
<feature type="compositionally biased region" description="Polar residues" evidence="7">
    <location>
        <begin position="1430"/>
        <end position="1472"/>
    </location>
</feature>